<evidence type="ECO:0000313" key="13">
    <source>
        <dbReference type="Proteomes" id="UP001177744"/>
    </source>
</evidence>
<feature type="domain" description="C2H2-type" evidence="10">
    <location>
        <begin position="130"/>
        <end position="157"/>
    </location>
</feature>
<dbReference type="InterPro" id="IPR013087">
    <property type="entry name" value="Znf_C2H2_type"/>
</dbReference>
<dbReference type="PROSITE" id="PS50157">
    <property type="entry name" value="ZINC_FINGER_C2H2_2"/>
    <property type="match status" value="1"/>
</dbReference>
<dbReference type="CDD" id="cd07765">
    <property type="entry name" value="KRAB_A-box"/>
    <property type="match status" value="1"/>
</dbReference>
<keyword evidence="7" id="KW-0804">Transcription</keyword>
<dbReference type="Pfam" id="PF01352">
    <property type="entry name" value="KRAB"/>
    <property type="match status" value="1"/>
</dbReference>
<evidence type="ECO:0000259" key="10">
    <source>
        <dbReference type="PROSITE" id="PS50157"/>
    </source>
</evidence>
<dbReference type="SUPFAM" id="SSF57667">
    <property type="entry name" value="beta-beta-alpha zinc fingers"/>
    <property type="match status" value="1"/>
</dbReference>
<dbReference type="SUPFAM" id="SSF109640">
    <property type="entry name" value="KRAB domain (Kruppel-associated box)"/>
    <property type="match status" value="1"/>
</dbReference>
<comment type="subcellular location">
    <subcellularLocation>
        <location evidence="1">Nucleus</location>
    </subcellularLocation>
</comment>
<dbReference type="EMBL" id="JAULJE010000031">
    <property type="protein sequence ID" value="KAK1327407.1"/>
    <property type="molecule type" value="Genomic_DNA"/>
</dbReference>
<dbReference type="SMART" id="SM00349">
    <property type="entry name" value="KRAB"/>
    <property type="match status" value="1"/>
</dbReference>
<dbReference type="Gene3D" id="3.30.160.60">
    <property type="entry name" value="Classic Zinc Finger"/>
    <property type="match status" value="1"/>
</dbReference>
<evidence type="ECO:0000313" key="12">
    <source>
        <dbReference type="EMBL" id="KAK1327407.1"/>
    </source>
</evidence>
<dbReference type="FunFam" id="3.30.160.60:FF:000012">
    <property type="entry name" value="RB-associated KRAB zinc finger protein-like"/>
    <property type="match status" value="1"/>
</dbReference>
<dbReference type="Gene3D" id="6.10.140.140">
    <property type="match status" value="1"/>
</dbReference>
<keyword evidence="13" id="KW-1185">Reference proteome</keyword>
<keyword evidence="2" id="KW-0479">Metal-binding</keyword>
<dbReference type="GO" id="GO:0008270">
    <property type="term" value="F:zinc ion binding"/>
    <property type="evidence" value="ECO:0007669"/>
    <property type="project" value="UniProtKB-KW"/>
</dbReference>
<evidence type="ECO:0000256" key="3">
    <source>
        <dbReference type="ARBA" id="ARBA00022737"/>
    </source>
</evidence>
<evidence type="ECO:0000259" key="11">
    <source>
        <dbReference type="PROSITE" id="PS50805"/>
    </source>
</evidence>
<dbReference type="InterPro" id="IPR001909">
    <property type="entry name" value="KRAB"/>
</dbReference>
<evidence type="ECO:0000256" key="8">
    <source>
        <dbReference type="ARBA" id="ARBA00023242"/>
    </source>
</evidence>
<organism evidence="12 13">
    <name type="scientific">Cnephaeus nilssonii</name>
    <name type="common">Northern bat</name>
    <name type="synonym">Eptesicus nilssonii</name>
    <dbReference type="NCBI Taxonomy" id="3371016"/>
    <lineage>
        <taxon>Eukaryota</taxon>
        <taxon>Metazoa</taxon>
        <taxon>Chordata</taxon>
        <taxon>Craniata</taxon>
        <taxon>Vertebrata</taxon>
        <taxon>Euteleostomi</taxon>
        <taxon>Mammalia</taxon>
        <taxon>Eutheria</taxon>
        <taxon>Laurasiatheria</taxon>
        <taxon>Chiroptera</taxon>
        <taxon>Yangochiroptera</taxon>
        <taxon>Vespertilionidae</taxon>
        <taxon>Cnephaeus</taxon>
    </lineage>
</organism>
<keyword evidence="3" id="KW-0677">Repeat</keyword>
<evidence type="ECO:0000256" key="7">
    <source>
        <dbReference type="ARBA" id="ARBA00023163"/>
    </source>
</evidence>
<dbReference type="GO" id="GO:0005634">
    <property type="term" value="C:nucleus"/>
    <property type="evidence" value="ECO:0007669"/>
    <property type="project" value="UniProtKB-SubCell"/>
</dbReference>
<dbReference type="Proteomes" id="UP001177744">
    <property type="component" value="Unassembled WGS sequence"/>
</dbReference>
<keyword evidence="6" id="KW-0805">Transcription regulation</keyword>
<comment type="caution">
    <text evidence="12">The sequence shown here is derived from an EMBL/GenBank/DDBJ whole genome shotgun (WGS) entry which is preliminary data.</text>
</comment>
<evidence type="ECO:0000256" key="9">
    <source>
        <dbReference type="PROSITE-ProRule" id="PRU00042"/>
    </source>
</evidence>
<dbReference type="PANTHER" id="PTHR23232">
    <property type="entry name" value="KRAB DOMAIN C2H2 ZINC FINGER"/>
    <property type="match status" value="1"/>
</dbReference>
<dbReference type="PROSITE" id="PS50805">
    <property type="entry name" value="KRAB"/>
    <property type="match status" value="1"/>
</dbReference>
<keyword evidence="4 9" id="KW-0863">Zinc-finger</keyword>
<sequence>MNVEDVAIFFSQEEWGLLDEPQRLLCCDVMLEVFAFVSSVARAWALLISPTVLSDVLWLPWVRSVESPERRTPQTLPQTVQDVSGSQESYRQLNGSHLLFLSLAGTLLLPLVTYHIPHHPLVPDLYDVNYKCKKCGKSFREIFNLIHHRRVYTVEKPYECSDHGMSIILRSKLIPQLSPHWRKAV</sequence>
<evidence type="ECO:0000256" key="1">
    <source>
        <dbReference type="ARBA" id="ARBA00004123"/>
    </source>
</evidence>
<dbReference type="PANTHER" id="PTHR23232:SF133">
    <property type="entry name" value="RIKEN CDNA 1700020N01 GENE"/>
    <property type="match status" value="1"/>
</dbReference>
<protein>
    <submittedName>
        <fullName evidence="12">Uncharacterized protein</fullName>
    </submittedName>
</protein>
<proteinExistence type="predicted"/>
<evidence type="ECO:0000256" key="6">
    <source>
        <dbReference type="ARBA" id="ARBA00023015"/>
    </source>
</evidence>
<dbReference type="InterPro" id="IPR050169">
    <property type="entry name" value="Krueppel_C2H2_ZnF"/>
</dbReference>
<evidence type="ECO:0000256" key="5">
    <source>
        <dbReference type="ARBA" id="ARBA00022833"/>
    </source>
</evidence>
<keyword evidence="8" id="KW-0539">Nucleus</keyword>
<gene>
    <name evidence="12" type="ORF">QTO34_014168</name>
</gene>
<dbReference type="InterPro" id="IPR036051">
    <property type="entry name" value="KRAB_dom_sf"/>
</dbReference>
<keyword evidence="5" id="KW-0862">Zinc</keyword>
<dbReference type="GO" id="GO:0006355">
    <property type="term" value="P:regulation of DNA-templated transcription"/>
    <property type="evidence" value="ECO:0007669"/>
    <property type="project" value="InterPro"/>
</dbReference>
<dbReference type="InterPro" id="IPR036236">
    <property type="entry name" value="Znf_C2H2_sf"/>
</dbReference>
<dbReference type="AlphaFoldDB" id="A0AA40LCW3"/>
<evidence type="ECO:0000256" key="2">
    <source>
        <dbReference type="ARBA" id="ARBA00022723"/>
    </source>
</evidence>
<name>A0AA40LCW3_CNENI</name>
<accession>A0AA40LCW3</accession>
<reference evidence="12" key="1">
    <citation type="submission" date="2023-06" db="EMBL/GenBank/DDBJ databases">
        <title>Reference genome for the Northern bat (Eptesicus nilssonii), a most northern bat species.</title>
        <authorList>
            <person name="Laine V.N."/>
            <person name="Pulliainen A.T."/>
            <person name="Lilley T.M."/>
        </authorList>
    </citation>
    <scope>NUCLEOTIDE SEQUENCE</scope>
    <source>
        <strain evidence="12">BLF_Eptnil</strain>
        <tissue evidence="12">Kidney</tissue>
    </source>
</reference>
<feature type="domain" description="KRAB" evidence="11">
    <location>
        <begin position="1"/>
        <end position="73"/>
    </location>
</feature>
<evidence type="ECO:0000256" key="4">
    <source>
        <dbReference type="ARBA" id="ARBA00022771"/>
    </source>
</evidence>